<dbReference type="EMBL" id="LPHB01000079">
    <property type="protein sequence ID" value="KWA54132.1"/>
    <property type="molecule type" value="Genomic_DNA"/>
</dbReference>
<gene>
    <name evidence="1" type="ORF">WT44_29215</name>
</gene>
<protein>
    <submittedName>
        <fullName evidence="1">Uncharacterized protein</fullName>
    </submittedName>
</protein>
<evidence type="ECO:0000313" key="2">
    <source>
        <dbReference type="Proteomes" id="UP000068603"/>
    </source>
</evidence>
<evidence type="ECO:0000313" key="1">
    <source>
        <dbReference type="EMBL" id="KWA54132.1"/>
    </source>
</evidence>
<dbReference type="Proteomes" id="UP000068603">
    <property type="component" value="Unassembled WGS sequence"/>
</dbReference>
<comment type="caution">
    <text evidence="1">The sequence shown here is derived from an EMBL/GenBank/DDBJ whole genome shotgun (WGS) entry which is preliminary data.</text>
</comment>
<reference evidence="1 2" key="1">
    <citation type="submission" date="2015-11" db="EMBL/GenBank/DDBJ databases">
        <title>Expanding the genomic diversity of Burkholderia species for the development of highly accurate diagnostics.</title>
        <authorList>
            <person name="Sahl J."/>
            <person name="Keim P."/>
            <person name="Wagner D."/>
        </authorList>
    </citation>
    <scope>NUCLEOTIDE SEQUENCE [LARGE SCALE GENOMIC DNA]</scope>
    <source>
        <strain evidence="1 2">MSMB1960WGS</strain>
    </source>
</reference>
<sequence>MACAVRLSVLTRLPAVPSIDPVPRAAGDLVADEFDIHRRVDLAQQVVLRHAFLERHPLEFVLGERRGLKHDAH</sequence>
<accession>A0A106NRG9</accession>
<dbReference type="AlphaFoldDB" id="A0A106NRG9"/>
<proteinExistence type="predicted"/>
<organism evidence="1">
    <name type="scientific">Burkholderia stagnalis</name>
    <dbReference type="NCBI Taxonomy" id="1503054"/>
    <lineage>
        <taxon>Bacteria</taxon>
        <taxon>Pseudomonadati</taxon>
        <taxon>Pseudomonadota</taxon>
        <taxon>Betaproteobacteria</taxon>
        <taxon>Burkholderiales</taxon>
        <taxon>Burkholderiaceae</taxon>
        <taxon>Burkholderia</taxon>
        <taxon>Burkholderia cepacia complex</taxon>
    </lineage>
</organism>
<name>A0A106NRG9_9BURK</name>